<accession>A0A813W2R3</accession>
<evidence type="ECO:0008006" key="3">
    <source>
        <dbReference type="Google" id="ProtNLM"/>
    </source>
</evidence>
<keyword evidence="2" id="KW-1185">Reference proteome</keyword>
<sequence>MVFHIFENFSKQSGSHTEQIIAPKSGDIIIFWTEDMLKVKDWVHDGLAWKNQGGKKPLPPPPNEPMLFKTYFHLIMEDRVTNKNIIKDVYFMVDRLVPVVIHYLDKTKEGNVLLDYPPPLHGNTKNKENSEGFIRTLPSIFSQIKNNVTSKNAHIVYKETSKKNGPRDLKQCQNLRYAVNRLKRFTHDEVANCHLMHISLSFPNHILTVPDIRIIGIDNELLMETKKTLAAFDNQNRICFQYDTTFNLTGYYVSVLVYIHPILIKTDSDKSPTIPLAYFIHEKKHEKAHCEFWRYIVEILPELENIGYLVTDCEDAFRNAIKKYLPKIPLLRCWNHFYKSTERWIMST</sequence>
<reference evidence="1" key="1">
    <citation type="submission" date="2021-02" db="EMBL/GenBank/DDBJ databases">
        <authorList>
            <person name="Nowell W R."/>
        </authorList>
    </citation>
    <scope>NUCLEOTIDE SEQUENCE</scope>
    <source>
        <strain evidence="1">Ploen Becks lab</strain>
    </source>
</reference>
<evidence type="ECO:0000313" key="2">
    <source>
        <dbReference type="Proteomes" id="UP000663879"/>
    </source>
</evidence>
<dbReference type="OrthoDB" id="10179787at2759"/>
<dbReference type="Proteomes" id="UP000663879">
    <property type="component" value="Unassembled WGS sequence"/>
</dbReference>
<comment type="caution">
    <text evidence="1">The sequence shown here is derived from an EMBL/GenBank/DDBJ whole genome shotgun (WGS) entry which is preliminary data.</text>
</comment>
<organism evidence="1 2">
    <name type="scientific">Brachionus calyciflorus</name>
    <dbReference type="NCBI Taxonomy" id="104777"/>
    <lineage>
        <taxon>Eukaryota</taxon>
        <taxon>Metazoa</taxon>
        <taxon>Spiralia</taxon>
        <taxon>Gnathifera</taxon>
        <taxon>Rotifera</taxon>
        <taxon>Eurotatoria</taxon>
        <taxon>Monogononta</taxon>
        <taxon>Pseudotrocha</taxon>
        <taxon>Ploima</taxon>
        <taxon>Brachionidae</taxon>
        <taxon>Brachionus</taxon>
    </lineage>
</organism>
<gene>
    <name evidence="1" type="ORF">OXX778_LOCUS9136</name>
</gene>
<protein>
    <recommendedName>
        <fullName evidence="3">MULE transposase domain-containing protein</fullName>
    </recommendedName>
</protein>
<proteinExistence type="predicted"/>
<dbReference type="EMBL" id="CAJNOC010001321">
    <property type="protein sequence ID" value="CAF0854701.1"/>
    <property type="molecule type" value="Genomic_DNA"/>
</dbReference>
<dbReference type="AlphaFoldDB" id="A0A813W2R3"/>
<name>A0A813W2R3_9BILA</name>
<evidence type="ECO:0000313" key="1">
    <source>
        <dbReference type="EMBL" id="CAF0854701.1"/>
    </source>
</evidence>